<comment type="subcellular location">
    <subcellularLocation>
        <location evidence="1">Cell membrane</location>
        <topology evidence="1">Multi-pass membrane protein</topology>
    </subcellularLocation>
</comment>
<comment type="caution">
    <text evidence="7">The sequence shown here is derived from an EMBL/GenBank/DDBJ whole genome shotgun (WGS) entry which is preliminary data.</text>
</comment>
<evidence type="ECO:0000313" key="7">
    <source>
        <dbReference type="EMBL" id="MBO8441681.1"/>
    </source>
</evidence>
<evidence type="ECO:0000256" key="3">
    <source>
        <dbReference type="ARBA" id="ARBA00022692"/>
    </source>
</evidence>
<feature type="transmembrane region" description="Helical" evidence="6">
    <location>
        <begin position="331"/>
        <end position="352"/>
    </location>
</feature>
<feature type="transmembrane region" description="Helical" evidence="6">
    <location>
        <begin position="364"/>
        <end position="382"/>
    </location>
</feature>
<dbReference type="Gene3D" id="1.20.1740.10">
    <property type="entry name" value="Amino acid/polyamine transporter I"/>
    <property type="match status" value="1"/>
</dbReference>
<dbReference type="GO" id="GO:0022857">
    <property type="term" value="F:transmembrane transporter activity"/>
    <property type="evidence" value="ECO:0007669"/>
    <property type="project" value="InterPro"/>
</dbReference>
<dbReference type="GO" id="GO:0005886">
    <property type="term" value="C:plasma membrane"/>
    <property type="evidence" value="ECO:0007669"/>
    <property type="project" value="UniProtKB-SubCell"/>
</dbReference>
<dbReference type="PANTHER" id="PTHR42770:SF4">
    <property type="entry name" value="ARGININE_ORNITHINE ANTIPORTER-RELATED"/>
    <property type="match status" value="1"/>
</dbReference>
<feature type="transmembrane region" description="Helical" evidence="6">
    <location>
        <begin position="176"/>
        <end position="194"/>
    </location>
</feature>
<reference evidence="7" key="2">
    <citation type="journal article" date="2021" name="PeerJ">
        <title>Extensive microbial diversity within the chicken gut microbiome revealed by metagenomics and culture.</title>
        <authorList>
            <person name="Gilroy R."/>
            <person name="Ravi A."/>
            <person name="Getino M."/>
            <person name="Pursley I."/>
            <person name="Horton D.L."/>
            <person name="Alikhan N.F."/>
            <person name="Baker D."/>
            <person name="Gharbi K."/>
            <person name="Hall N."/>
            <person name="Watson M."/>
            <person name="Adriaenssens E.M."/>
            <person name="Foster-Nyarko E."/>
            <person name="Jarju S."/>
            <person name="Secka A."/>
            <person name="Antonio M."/>
            <person name="Oren A."/>
            <person name="Chaudhuri R.R."/>
            <person name="La Ragione R."/>
            <person name="Hildebrand F."/>
            <person name="Pallen M.J."/>
        </authorList>
    </citation>
    <scope>NUCLEOTIDE SEQUENCE</scope>
    <source>
        <strain evidence="7">C6-149</strain>
    </source>
</reference>
<reference evidence="7" key="1">
    <citation type="submission" date="2020-10" db="EMBL/GenBank/DDBJ databases">
        <authorList>
            <person name="Gilroy R."/>
        </authorList>
    </citation>
    <scope>NUCLEOTIDE SEQUENCE</scope>
    <source>
        <strain evidence="7">C6-149</strain>
    </source>
</reference>
<evidence type="ECO:0000256" key="4">
    <source>
        <dbReference type="ARBA" id="ARBA00022989"/>
    </source>
</evidence>
<accession>A0A9D9E5R4</accession>
<dbReference type="AlphaFoldDB" id="A0A9D9E5R4"/>
<feature type="transmembrane region" description="Helical" evidence="6">
    <location>
        <begin position="303"/>
        <end position="325"/>
    </location>
</feature>
<name>A0A9D9E5R4_9LACO</name>
<organism evidence="7 8">
    <name type="scientific">Candidatus Gallilactobacillus intestinavium</name>
    <dbReference type="NCBI Taxonomy" id="2840838"/>
    <lineage>
        <taxon>Bacteria</taxon>
        <taxon>Bacillati</taxon>
        <taxon>Bacillota</taxon>
        <taxon>Bacilli</taxon>
        <taxon>Lactobacillales</taxon>
        <taxon>Lactobacillaceae</taxon>
        <taxon>Lactobacillaceae incertae sedis</taxon>
        <taxon>Candidatus Gallilactobacillus</taxon>
    </lineage>
</organism>
<feature type="transmembrane region" description="Helical" evidence="6">
    <location>
        <begin position="53"/>
        <end position="75"/>
    </location>
</feature>
<feature type="transmembrane region" description="Helical" evidence="6">
    <location>
        <begin position="95"/>
        <end position="113"/>
    </location>
</feature>
<evidence type="ECO:0000256" key="6">
    <source>
        <dbReference type="SAM" id="Phobius"/>
    </source>
</evidence>
<sequence length="442" mass="49268">MAENANGLGQILAWLITGVGMWFITNMFMQLSQLKPELTTGLYKYGEQGFGKFTGFFIAWGYWICECFTNCAYAILLMSTLNFFFPGKFTGGNNWLSIVIASIFLWLMSFIIISGIRNANSVEIIATIGTFVAVIIFIISMVVHFHWSIFTQNVSLINISNTSQHYGSLFNQISKSLMVTLWVFGGIEGAVVLSDRAKSQNDVRKATFVGFIICLLIYTCISLVPLGIFSAHHVSQLASPSMASLLSLVWHSEWGKIIISAALLITVFSGWLTWTLILAEMPYAAAKDDAFPKIFAKENKRKIPVISLIGATIVIQIILIFAHFSQNAFETMYTCVGTLTVPPYLICALYLIKLSFIPSNKINVKACLVGFIAAIYTIIMGYSAGINYLTIAFIVYLIGLPVYMWNQFEKQVRPWFTKNELIFVVVIILIALVGIYSITSVI</sequence>
<feature type="transmembrane region" description="Helical" evidence="6">
    <location>
        <begin position="254"/>
        <end position="277"/>
    </location>
</feature>
<feature type="transmembrane region" description="Helical" evidence="6">
    <location>
        <begin position="206"/>
        <end position="234"/>
    </location>
</feature>
<keyword evidence="2" id="KW-1003">Cell membrane</keyword>
<gene>
    <name evidence="7" type="ORF">IAA89_04540</name>
</gene>
<feature type="transmembrane region" description="Helical" evidence="6">
    <location>
        <begin position="388"/>
        <end position="408"/>
    </location>
</feature>
<evidence type="ECO:0000256" key="5">
    <source>
        <dbReference type="ARBA" id="ARBA00023136"/>
    </source>
</evidence>
<proteinExistence type="predicted"/>
<dbReference type="Proteomes" id="UP000823614">
    <property type="component" value="Unassembled WGS sequence"/>
</dbReference>
<evidence type="ECO:0000256" key="2">
    <source>
        <dbReference type="ARBA" id="ARBA00022475"/>
    </source>
</evidence>
<dbReference type="InterPro" id="IPR002293">
    <property type="entry name" value="AA/rel_permease1"/>
</dbReference>
<feature type="transmembrane region" description="Helical" evidence="6">
    <location>
        <begin position="125"/>
        <end position="147"/>
    </location>
</feature>
<dbReference type="InterPro" id="IPR050367">
    <property type="entry name" value="APC_superfamily"/>
</dbReference>
<evidence type="ECO:0000256" key="1">
    <source>
        <dbReference type="ARBA" id="ARBA00004651"/>
    </source>
</evidence>
<dbReference type="EMBL" id="JADIMP010000075">
    <property type="protein sequence ID" value="MBO8441681.1"/>
    <property type="molecule type" value="Genomic_DNA"/>
</dbReference>
<evidence type="ECO:0000313" key="8">
    <source>
        <dbReference type="Proteomes" id="UP000823614"/>
    </source>
</evidence>
<keyword evidence="4 6" id="KW-1133">Transmembrane helix</keyword>
<protein>
    <submittedName>
        <fullName evidence="7">Amino acid permease</fullName>
    </submittedName>
</protein>
<keyword evidence="5 6" id="KW-0472">Membrane</keyword>
<feature type="transmembrane region" description="Helical" evidence="6">
    <location>
        <begin position="12"/>
        <end position="32"/>
    </location>
</feature>
<dbReference type="PANTHER" id="PTHR42770">
    <property type="entry name" value="AMINO ACID TRANSPORTER-RELATED"/>
    <property type="match status" value="1"/>
</dbReference>
<dbReference type="PIRSF" id="PIRSF006060">
    <property type="entry name" value="AA_transporter"/>
    <property type="match status" value="1"/>
</dbReference>
<keyword evidence="3 6" id="KW-0812">Transmembrane</keyword>
<dbReference type="Pfam" id="PF13520">
    <property type="entry name" value="AA_permease_2"/>
    <property type="match status" value="1"/>
</dbReference>
<feature type="transmembrane region" description="Helical" evidence="6">
    <location>
        <begin position="420"/>
        <end position="439"/>
    </location>
</feature>